<evidence type="ECO:0000256" key="2">
    <source>
        <dbReference type="SAM" id="Phobius"/>
    </source>
</evidence>
<sequence>MARHRGYSADEDHSRRRRAQLRRRRGKGGAIAAFAAAFAILLGLGVTGWVLIDRQGGCGGQDVALDVAAAPDIAPVLTRIADDFNAEKHGVEGRCVHVAVRGVESANITYGITGTGPTMGDTDSHVWIPDSSLWPSIVTRDAPEATITTTGTSVATSPLVLTQPANAGAGQASQSPADDAAEDNDAGEPPLSWKALLAAAAERNAGYDVQLIDPLRSSSGLASLALVKEAIGNAQENQATLIAALQSLQKNVAEDESTAFTTLGGDASETVLVLPEQAAWRYSSQHPDTPAKVHYPDSGTYALDYPYIVRTEEPLLSLAADAFRERLSTSEAQARIMAEGFRSSAGEADANVLSDRLGFQEQAPQGFPTPSEKDIEELVTAWNQLKLKSRMLTILDISGSMAEPVPGTGLTRMGVTSKAAIEGTKMFPPNAELGLWEFSVKLDGDRDYRERVPPRALNTELENGTQQEVLINALAQAQPKPTGDTGLYDSILAAYREMARTYKADRVNTVLVLTDGNNDDATSISLEELLETLEEEHRTDRPVSVISISFGPEIDPEPLRQVAEITGGAAYTTDDPTEIDDIFLDSFALRINRVTGSSGE</sequence>
<evidence type="ECO:0000256" key="1">
    <source>
        <dbReference type="SAM" id="MobiDB-lite"/>
    </source>
</evidence>
<evidence type="ECO:0000313" key="4">
    <source>
        <dbReference type="EMBL" id="GAA3725733.1"/>
    </source>
</evidence>
<dbReference type="InterPro" id="IPR036465">
    <property type="entry name" value="vWFA_dom_sf"/>
</dbReference>
<feature type="transmembrane region" description="Helical" evidence="2">
    <location>
        <begin position="30"/>
        <end position="52"/>
    </location>
</feature>
<evidence type="ECO:0000259" key="3">
    <source>
        <dbReference type="PROSITE" id="PS50234"/>
    </source>
</evidence>
<name>A0ABP7EWN4_9ACTN</name>
<organism evidence="4 5">
    <name type="scientific">Salinactinospora qingdaonensis</name>
    <dbReference type="NCBI Taxonomy" id="702744"/>
    <lineage>
        <taxon>Bacteria</taxon>
        <taxon>Bacillati</taxon>
        <taxon>Actinomycetota</taxon>
        <taxon>Actinomycetes</taxon>
        <taxon>Streptosporangiales</taxon>
        <taxon>Nocardiopsidaceae</taxon>
        <taxon>Salinactinospora</taxon>
    </lineage>
</organism>
<dbReference type="RefSeq" id="WP_344966452.1">
    <property type="nucleotide sequence ID" value="NZ_BAABDD010000001.1"/>
</dbReference>
<keyword evidence="2" id="KW-0812">Transmembrane</keyword>
<protein>
    <submittedName>
        <fullName evidence="4">Substrate-binding domain-containing protein</fullName>
    </submittedName>
</protein>
<keyword evidence="2" id="KW-1133">Transmembrane helix</keyword>
<feature type="compositionally biased region" description="Polar residues" evidence="1">
    <location>
        <begin position="166"/>
        <end position="176"/>
    </location>
</feature>
<dbReference type="PROSITE" id="PS50234">
    <property type="entry name" value="VWFA"/>
    <property type="match status" value="1"/>
</dbReference>
<gene>
    <name evidence="4" type="ORF">GCM10022402_03050</name>
</gene>
<dbReference type="EMBL" id="BAABDD010000001">
    <property type="protein sequence ID" value="GAA3725733.1"/>
    <property type="molecule type" value="Genomic_DNA"/>
</dbReference>
<reference evidence="5" key="1">
    <citation type="journal article" date="2019" name="Int. J. Syst. Evol. Microbiol.">
        <title>The Global Catalogue of Microorganisms (GCM) 10K type strain sequencing project: providing services to taxonomists for standard genome sequencing and annotation.</title>
        <authorList>
            <consortium name="The Broad Institute Genomics Platform"/>
            <consortium name="The Broad Institute Genome Sequencing Center for Infectious Disease"/>
            <person name="Wu L."/>
            <person name="Ma J."/>
        </authorList>
    </citation>
    <scope>NUCLEOTIDE SEQUENCE [LARGE SCALE GENOMIC DNA]</scope>
    <source>
        <strain evidence="5">JCM 17137</strain>
    </source>
</reference>
<accession>A0ABP7EWN4</accession>
<keyword evidence="5" id="KW-1185">Reference proteome</keyword>
<dbReference type="SMART" id="SM00327">
    <property type="entry name" value="VWA"/>
    <property type="match status" value="1"/>
</dbReference>
<keyword evidence="2" id="KW-0472">Membrane</keyword>
<dbReference type="Gene3D" id="3.40.50.410">
    <property type="entry name" value="von Willebrand factor, type A domain"/>
    <property type="match status" value="1"/>
</dbReference>
<feature type="domain" description="VWFA" evidence="3">
    <location>
        <begin position="390"/>
        <end position="587"/>
    </location>
</feature>
<dbReference type="Pfam" id="PF13531">
    <property type="entry name" value="SBP_bac_11"/>
    <property type="match status" value="1"/>
</dbReference>
<feature type="region of interest" description="Disordered" evidence="1">
    <location>
        <begin position="166"/>
        <end position="189"/>
    </location>
</feature>
<evidence type="ECO:0000313" key="5">
    <source>
        <dbReference type="Proteomes" id="UP001500908"/>
    </source>
</evidence>
<dbReference type="Proteomes" id="UP001500908">
    <property type="component" value="Unassembled WGS sequence"/>
</dbReference>
<comment type="caution">
    <text evidence="4">The sequence shown here is derived from an EMBL/GenBank/DDBJ whole genome shotgun (WGS) entry which is preliminary data.</text>
</comment>
<proteinExistence type="predicted"/>
<dbReference type="Pfam" id="PF00092">
    <property type="entry name" value="VWA"/>
    <property type="match status" value="1"/>
</dbReference>
<dbReference type="SUPFAM" id="SSF53300">
    <property type="entry name" value="vWA-like"/>
    <property type="match status" value="1"/>
</dbReference>
<dbReference type="SUPFAM" id="SSF53850">
    <property type="entry name" value="Periplasmic binding protein-like II"/>
    <property type="match status" value="1"/>
</dbReference>
<dbReference type="InterPro" id="IPR002035">
    <property type="entry name" value="VWF_A"/>
</dbReference>